<feature type="signal peptide" evidence="2">
    <location>
        <begin position="1"/>
        <end position="29"/>
    </location>
</feature>
<keyword evidence="2" id="KW-0732">Signal</keyword>
<dbReference type="EMBL" id="JACHMH010000001">
    <property type="protein sequence ID" value="MBB4678762.1"/>
    <property type="molecule type" value="Genomic_DNA"/>
</dbReference>
<evidence type="ECO:0000313" key="4">
    <source>
        <dbReference type="Proteomes" id="UP000533598"/>
    </source>
</evidence>
<dbReference type="InterPro" id="IPR036278">
    <property type="entry name" value="Sialidase_sf"/>
</dbReference>
<dbReference type="CDD" id="cd15482">
    <property type="entry name" value="Sialidase_non-viral"/>
    <property type="match status" value="1"/>
</dbReference>
<evidence type="ECO:0000256" key="1">
    <source>
        <dbReference type="SAM" id="MobiDB-lite"/>
    </source>
</evidence>
<protein>
    <submittedName>
        <fullName evidence="3">Methyl-accepting chemotaxis protein</fullName>
    </submittedName>
</protein>
<dbReference type="Proteomes" id="UP000533598">
    <property type="component" value="Unassembled WGS sequence"/>
</dbReference>
<feature type="region of interest" description="Disordered" evidence="1">
    <location>
        <begin position="684"/>
        <end position="716"/>
    </location>
</feature>
<evidence type="ECO:0000256" key="2">
    <source>
        <dbReference type="SAM" id="SignalP"/>
    </source>
</evidence>
<gene>
    <name evidence="3" type="ORF">HNR67_004880</name>
</gene>
<sequence>MRKTWPRRLCSVLVTAALIAGTTAAAATAAEPPPTVPPPSPPPAPKQLEDVLLASYLRTVDRDPRFIRHLVASAELLDWQAAANPKPDQAALTAHLQGVDRALASIEPQPGQQRPDLLAANLAVVYTVPSATYTGARIGDLTAALVGRDANTMVSRPTAANNVVDRVVGALKQLAFPVGFEAAQLGVWASVAGQARSDAAFAGAWNAVIGTPLGVNAADNAARLAAELKRRNQADLPALMAMPMDTAEQKQKVRTAALAEADKITKRMGKQRVEMFGLLKTEADAHPPGKGMVVSSAQKALANKEADTRQQGIDADKSAGQSVAGFLDKWIGDKPAGHALAQFVGQVADIGTAVSTAIKAFKAIETVVSLATAAFTGNLLSAVGGLLGLFGGPTVEQQILAEIQQLRIDIANLGKQMQQNFDRIDHKLNKFYNDITEQLTTIANNIHDMSGHINSVAGKVTELASQLQSMTSTLLKAIGDLAQKDVWDAANSAIDYTANRTDGARLSDAAFDLAENKFQRSGTLDLMDGSFVVKPGNQGNFPTDDASVLANLESFGSEGAIRYLAHYAQQADYVPGRKLDPGMPVPAKAGNPTIWGAAANAYTLLANQNPDQAKKHAANRPGALLGFGYEMREAALRFSKPGPNGTVNQLFSSLLDNYSTRLNSMFSNVANYEENRLTTGRYRLFGDDRQPVPPHPGTEGPETMPPCNGRGDPISRPNNVLGTQLDPQIMFSLGVLPQDQRPTYRACWEALFQNDRATVQTKKCPTVYGGVTTPCLWDHHADLVLVARQYVRYPGSQEVHARMVQGTLKKSVYVTTCTNSNPDSNYGEFCRNQPTDPVALVNKDWPSYIRDYERGASSSTQNPPATAGQRNSAFLREQQKQYYRNARADIETGHQDQGRPLGGAPVNTAVQLLRSYTELGFPRALATDQDLRALLYGQYGILSNLPATFPGGTGGDGKPRVPAPLLQNIFGQAAINMDNNRYKLDTDQFDGQCPRPPGLDPRIQDDLIICMAADAQARVERLRTRFAEQFTNRWLGSDETLPSLQQQLRNLWLVTKAVHPGSDLGQPPGPPAPEAPAEVRWREPELVMTEKAGWGAPAVTAFAGGQIAVWRDYGEYKLAVSISRDGGATWSNPAKLDFGDVRLSNPSIVDNNGRLIIAATAFTGSTTKAVFATSADGVTWTHRDGPVDNVYSHVAPGLAVRDGRVHVALARTDDGITVFNGPNGLDWSPPAKELSGHRIGSAVALANYHGRLIAGWKNRDDFGMSRSFYDGNWSAPEKLLGDQGATAAGVGFTIAKGRLFAVWRGWKVDQRLFISASDDGMNWTPQHQIVRDGLSPDTPAAFQSGDRLRTLWTDEDGYVRTAVSANLP</sequence>
<dbReference type="RefSeq" id="WP_185004595.1">
    <property type="nucleotide sequence ID" value="NZ_JACHMH010000001.1"/>
</dbReference>
<feature type="compositionally biased region" description="Pro residues" evidence="1">
    <location>
        <begin position="31"/>
        <end position="45"/>
    </location>
</feature>
<evidence type="ECO:0000313" key="3">
    <source>
        <dbReference type="EMBL" id="MBB4678762.1"/>
    </source>
</evidence>
<feature type="region of interest" description="Disordered" evidence="1">
    <location>
        <begin position="25"/>
        <end position="46"/>
    </location>
</feature>
<organism evidence="3 4">
    <name type="scientific">Crossiella cryophila</name>
    <dbReference type="NCBI Taxonomy" id="43355"/>
    <lineage>
        <taxon>Bacteria</taxon>
        <taxon>Bacillati</taxon>
        <taxon>Actinomycetota</taxon>
        <taxon>Actinomycetes</taxon>
        <taxon>Pseudonocardiales</taxon>
        <taxon>Pseudonocardiaceae</taxon>
        <taxon>Crossiella</taxon>
    </lineage>
</organism>
<proteinExistence type="predicted"/>
<name>A0A7W7CCR6_9PSEU</name>
<keyword evidence="4" id="KW-1185">Reference proteome</keyword>
<feature type="chain" id="PRO_5038592506" evidence="2">
    <location>
        <begin position="30"/>
        <end position="1368"/>
    </location>
</feature>
<comment type="caution">
    <text evidence="3">The sequence shown here is derived from an EMBL/GenBank/DDBJ whole genome shotgun (WGS) entry which is preliminary data.</text>
</comment>
<dbReference type="Gene3D" id="2.120.10.10">
    <property type="match status" value="1"/>
</dbReference>
<dbReference type="Gene3D" id="3.90.20.10">
    <property type="match status" value="1"/>
</dbReference>
<accession>A0A7W7CCR6</accession>
<reference evidence="3 4" key="1">
    <citation type="submission" date="2020-08" db="EMBL/GenBank/DDBJ databases">
        <title>Sequencing the genomes of 1000 actinobacteria strains.</title>
        <authorList>
            <person name="Klenk H.-P."/>
        </authorList>
    </citation>
    <scope>NUCLEOTIDE SEQUENCE [LARGE SCALE GENOMIC DNA]</scope>
    <source>
        <strain evidence="3 4">DSM 44230</strain>
    </source>
</reference>
<dbReference type="SUPFAM" id="SSF50939">
    <property type="entry name" value="Sialidases"/>
    <property type="match status" value="1"/>
</dbReference>